<keyword evidence="9" id="KW-1185">Reference proteome</keyword>
<comment type="caution">
    <text evidence="8">The sequence shown here is derived from an EMBL/GenBank/DDBJ whole genome shotgun (WGS) entry which is preliminary data.</text>
</comment>
<proteinExistence type="inferred from homology"/>
<dbReference type="InterPro" id="IPR036477">
    <property type="entry name" value="Formyl_transf_N_sf"/>
</dbReference>
<evidence type="ECO:0000256" key="4">
    <source>
        <dbReference type="ARBA" id="ARBA00022917"/>
    </source>
</evidence>
<comment type="catalytic activity">
    <reaction evidence="5">
        <text>L-methionyl-tRNA(fMet) + (6R)-10-formyltetrahydrofolate = N-formyl-L-methionyl-tRNA(fMet) + (6S)-5,6,7,8-tetrahydrofolate + H(+)</text>
        <dbReference type="Rhea" id="RHEA:24380"/>
        <dbReference type="Rhea" id="RHEA-COMP:9952"/>
        <dbReference type="Rhea" id="RHEA-COMP:9953"/>
        <dbReference type="ChEBI" id="CHEBI:15378"/>
        <dbReference type="ChEBI" id="CHEBI:57453"/>
        <dbReference type="ChEBI" id="CHEBI:78530"/>
        <dbReference type="ChEBI" id="CHEBI:78844"/>
        <dbReference type="ChEBI" id="CHEBI:195366"/>
        <dbReference type="EC" id="2.1.2.9"/>
    </reaction>
</comment>
<evidence type="ECO:0000256" key="5">
    <source>
        <dbReference type="HAMAP-Rule" id="MF_00182"/>
    </source>
</evidence>
<dbReference type="SUPFAM" id="SSF53328">
    <property type="entry name" value="Formyltransferase"/>
    <property type="match status" value="1"/>
</dbReference>
<organism evidence="8 9">
    <name type="scientific">Amedibacillus dolichus</name>
    <dbReference type="NCBI Taxonomy" id="31971"/>
    <lineage>
        <taxon>Bacteria</taxon>
        <taxon>Bacillati</taxon>
        <taxon>Bacillota</taxon>
        <taxon>Erysipelotrichia</taxon>
        <taxon>Erysipelotrichales</taxon>
        <taxon>Erysipelotrichaceae</taxon>
        <taxon>Amedibacillus</taxon>
    </lineage>
</organism>
<feature type="domain" description="Formyl transferase C-terminal" evidence="7">
    <location>
        <begin position="205"/>
        <end position="301"/>
    </location>
</feature>
<accession>A0ABT7U998</accession>
<keyword evidence="3 5" id="KW-0808">Transferase</keyword>
<dbReference type="NCBIfam" id="TIGR00460">
    <property type="entry name" value="fmt"/>
    <property type="match status" value="1"/>
</dbReference>
<dbReference type="CDD" id="cd08646">
    <property type="entry name" value="FMT_core_Met-tRNA-FMT_N"/>
    <property type="match status" value="1"/>
</dbReference>
<dbReference type="InterPro" id="IPR002376">
    <property type="entry name" value="Formyl_transf_N"/>
</dbReference>
<dbReference type="RefSeq" id="WP_289606677.1">
    <property type="nucleotide sequence ID" value="NZ_JAUDCG010000003.1"/>
</dbReference>
<name>A0ABT7U998_9FIRM</name>
<comment type="function">
    <text evidence="5">Attaches a formyl group to the free amino group of methionyl-tRNA(fMet). The formyl group appears to play a dual role in the initiator identity of N-formylmethionyl-tRNA by promoting its recognition by IF2 and preventing the misappropriation of this tRNA by the elongation apparatus.</text>
</comment>
<dbReference type="InterPro" id="IPR011034">
    <property type="entry name" value="Formyl_transferase-like_C_sf"/>
</dbReference>
<reference evidence="8" key="1">
    <citation type="submission" date="2023-06" db="EMBL/GenBank/DDBJ databases">
        <title>Identification and characterization of horizontal gene transfer across gut microbiota members of farm animals based on homology search.</title>
        <authorList>
            <person name="Schwarzerova J."/>
            <person name="Nykrynova M."/>
            <person name="Jureckova K."/>
            <person name="Cejkova D."/>
            <person name="Rychlik I."/>
        </authorList>
    </citation>
    <scope>NUCLEOTIDE SEQUENCE</scope>
    <source>
        <strain evidence="8">ET39</strain>
    </source>
</reference>
<keyword evidence="4 5" id="KW-0648">Protein biosynthesis</keyword>
<dbReference type="PANTHER" id="PTHR11138:SF5">
    <property type="entry name" value="METHIONYL-TRNA FORMYLTRANSFERASE, MITOCHONDRIAL"/>
    <property type="match status" value="1"/>
</dbReference>
<dbReference type="EMBL" id="JAUDCG010000003">
    <property type="protein sequence ID" value="MDM8156206.1"/>
    <property type="molecule type" value="Genomic_DNA"/>
</dbReference>
<evidence type="ECO:0000256" key="1">
    <source>
        <dbReference type="ARBA" id="ARBA00010699"/>
    </source>
</evidence>
<protein>
    <recommendedName>
        <fullName evidence="2 5">Methionyl-tRNA formyltransferase</fullName>
        <ecNumber evidence="2 5">2.1.2.9</ecNumber>
    </recommendedName>
</protein>
<sequence>MKKEKIIFMGTPPIARTMLERLTEADYDVVLVVTQPDRKSGRKQLLTMSAVKEYALSKGLSLFQPEDIKSDHAKIMETDADLIVTCAYGQFVPEQVLTHPRFGAVNLHASLLPKLRGGAPVHKAIINGDAETGMSMMRMVRRMDAGAVMAQCHVPISETDTAGTLFDKLAVAGGDLLIEQLPSLFDGSAVFVEQDESQATFAYTITPQEERIDLSRPLSQVYDQARGLIPFPIGHVLHEGKKVKLHQVRKKAADHDLPAGTCAGLIDDGFAIAVEGGYLLVDEIQLEGKKRTDARSFYNGVGKQWLHTRFDR</sequence>
<dbReference type="SUPFAM" id="SSF50486">
    <property type="entry name" value="FMT C-terminal domain-like"/>
    <property type="match status" value="1"/>
</dbReference>
<dbReference type="CDD" id="cd08704">
    <property type="entry name" value="Met_tRNA_FMT_C"/>
    <property type="match status" value="1"/>
</dbReference>
<gene>
    <name evidence="5 8" type="primary">fmt</name>
    <name evidence="8" type="ORF">QUV96_00980</name>
</gene>
<evidence type="ECO:0000313" key="8">
    <source>
        <dbReference type="EMBL" id="MDM8156206.1"/>
    </source>
</evidence>
<evidence type="ECO:0000259" key="7">
    <source>
        <dbReference type="Pfam" id="PF02911"/>
    </source>
</evidence>
<dbReference type="Pfam" id="PF00551">
    <property type="entry name" value="Formyl_trans_N"/>
    <property type="match status" value="1"/>
</dbReference>
<dbReference type="Gene3D" id="3.40.50.12230">
    <property type="match status" value="1"/>
</dbReference>
<evidence type="ECO:0000313" key="9">
    <source>
        <dbReference type="Proteomes" id="UP001529340"/>
    </source>
</evidence>
<evidence type="ECO:0000256" key="2">
    <source>
        <dbReference type="ARBA" id="ARBA00012261"/>
    </source>
</evidence>
<reference evidence="8" key="2">
    <citation type="submission" date="2023-06" db="EMBL/GenBank/DDBJ databases">
        <authorList>
            <person name="Zeman M."/>
            <person name="Kubasova T."/>
            <person name="Jahodarova E."/>
            <person name="Nykrynova M."/>
            <person name="Rychlik I."/>
        </authorList>
    </citation>
    <scope>NUCLEOTIDE SEQUENCE</scope>
    <source>
        <strain evidence="8">ET39</strain>
    </source>
</reference>
<dbReference type="Proteomes" id="UP001529340">
    <property type="component" value="Unassembled WGS sequence"/>
</dbReference>
<dbReference type="HAMAP" id="MF_00182">
    <property type="entry name" value="Formyl_trans"/>
    <property type="match status" value="1"/>
</dbReference>
<feature type="domain" description="Formyl transferase N-terminal" evidence="6">
    <location>
        <begin position="5"/>
        <end position="180"/>
    </location>
</feature>
<dbReference type="Pfam" id="PF02911">
    <property type="entry name" value="Formyl_trans_C"/>
    <property type="match status" value="1"/>
</dbReference>
<feature type="binding site" evidence="5">
    <location>
        <begin position="110"/>
        <end position="113"/>
    </location>
    <ligand>
        <name>(6S)-5,6,7,8-tetrahydrofolate</name>
        <dbReference type="ChEBI" id="CHEBI:57453"/>
    </ligand>
</feature>
<dbReference type="InterPro" id="IPR044135">
    <property type="entry name" value="Met-tRNA-FMT_C"/>
</dbReference>
<dbReference type="EC" id="2.1.2.9" evidence="2 5"/>
<evidence type="ECO:0000259" key="6">
    <source>
        <dbReference type="Pfam" id="PF00551"/>
    </source>
</evidence>
<dbReference type="GO" id="GO:0004479">
    <property type="term" value="F:methionyl-tRNA formyltransferase activity"/>
    <property type="evidence" value="ECO:0007669"/>
    <property type="project" value="UniProtKB-EC"/>
</dbReference>
<dbReference type="PANTHER" id="PTHR11138">
    <property type="entry name" value="METHIONYL-TRNA FORMYLTRANSFERASE"/>
    <property type="match status" value="1"/>
</dbReference>
<dbReference type="InterPro" id="IPR005793">
    <property type="entry name" value="Formyl_trans_C"/>
</dbReference>
<dbReference type="InterPro" id="IPR005794">
    <property type="entry name" value="Fmt"/>
</dbReference>
<comment type="similarity">
    <text evidence="1 5">Belongs to the Fmt family.</text>
</comment>
<evidence type="ECO:0000256" key="3">
    <source>
        <dbReference type="ARBA" id="ARBA00022679"/>
    </source>
</evidence>
<dbReference type="InterPro" id="IPR041711">
    <property type="entry name" value="Met-tRNA-FMT_N"/>
</dbReference>